<keyword evidence="1" id="KW-0732">Signal</keyword>
<accession>A0A839RTU6</accession>
<protein>
    <submittedName>
        <fullName evidence="2">Uncharacterized protein</fullName>
    </submittedName>
</protein>
<keyword evidence="3" id="KW-1185">Reference proteome</keyword>
<comment type="caution">
    <text evidence="2">The sequence shown here is derived from an EMBL/GenBank/DDBJ whole genome shotgun (WGS) entry which is preliminary data.</text>
</comment>
<evidence type="ECO:0000313" key="2">
    <source>
        <dbReference type="EMBL" id="MBB3039779.1"/>
    </source>
</evidence>
<sequence length="61" mass="6162">MRPRTATRVRRAAILAAASSVTLAGAVAFAASSEASSDNHAWTAFSASSVVSVLSPDAEVN</sequence>
<dbReference type="Proteomes" id="UP000567922">
    <property type="component" value="Unassembled WGS sequence"/>
</dbReference>
<evidence type="ECO:0000256" key="1">
    <source>
        <dbReference type="SAM" id="SignalP"/>
    </source>
</evidence>
<gene>
    <name evidence="2" type="ORF">FHU29_004267</name>
</gene>
<dbReference type="EMBL" id="JACHWS010000004">
    <property type="protein sequence ID" value="MBB3039779.1"/>
    <property type="molecule type" value="Genomic_DNA"/>
</dbReference>
<reference evidence="2 3" key="1">
    <citation type="submission" date="2020-08" db="EMBL/GenBank/DDBJ databases">
        <title>Sequencing the genomes of 1000 actinobacteria strains.</title>
        <authorList>
            <person name="Klenk H.-P."/>
        </authorList>
    </citation>
    <scope>NUCLEOTIDE SEQUENCE [LARGE SCALE GENOMIC DNA]</scope>
    <source>
        <strain evidence="2 3">DSM 45258</strain>
    </source>
</reference>
<name>A0A839RTU6_9ACTN</name>
<evidence type="ECO:0000313" key="3">
    <source>
        <dbReference type="Proteomes" id="UP000567922"/>
    </source>
</evidence>
<proteinExistence type="predicted"/>
<organism evidence="2 3">
    <name type="scientific">Hoyosella altamirensis</name>
    <dbReference type="NCBI Taxonomy" id="616997"/>
    <lineage>
        <taxon>Bacteria</taxon>
        <taxon>Bacillati</taxon>
        <taxon>Actinomycetota</taxon>
        <taxon>Actinomycetes</taxon>
        <taxon>Mycobacteriales</taxon>
        <taxon>Hoyosellaceae</taxon>
        <taxon>Hoyosella</taxon>
    </lineage>
</organism>
<dbReference type="AlphaFoldDB" id="A0A839RTU6"/>
<dbReference type="RefSeq" id="WP_064442464.1">
    <property type="nucleotide sequence ID" value="NZ_BDDI01000026.1"/>
</dbReference>
<feature type="chain" id="PRO_5032397167" evidence="1">
    <location>
        <begin position="31"/>
        <end position="61"/>
    </location>
</feature>
<feature type="signal peptide" evidence="1">
    <location>
        <begin position="1"/>
        <end position="30"/>
    </location>
</feature>